<evidence type="ECO:0000313" key="2">
    <source>
        <dbReference type="Proteomes" id="UP001278571"/>
    </source>
</evidence>
<keyword evidence="2" id="KW-1185">Reference proteome</keyword>
<dbReference type="RefSeq" id="WP_319009249.1">
    <property type="nucleotide sequence ID" value="NZ_JAWJZF010000338.1"/>
</dbReference>
<accession>A0ABU4K4X9</accession>
<proteinExistence type="predicted"/>
<evidence type="ECO:0000313" key="1">
    <source>
        <dbReference type="EMBL" id="MDX2292782.1"/>
    </source>
</evidence>
<protein>
    <submittedName>
        <fullName evidence="1">Uncharacterized protein</fullName>
    </submittedName>
</protein>
<dbReference type="Proteomes" id="UP001278571">
    <property type="component" value="Unassembled WGS sequence"/>
</dbReference>
<comment type="caution">
    <text evidence="1">The sequence shown here is derived from an EMBL/GenBank/DDBJ whole genome shotgun (WGS) entry which is preliminary data.</text>
</comment>
<reference evidence="1 2" key="1">
    <citation type="submission" date="2023-10" db="EMBL/GenBank/DDBJ databases">
        <authorList>
            <person name="Wang X.X."/>
        </authorList>
    </citation>
    <scope>NUCLEOTIDE SEQUENCE [LARGE SCALE GENOMIC DNA]</scope>
    <source>
        <strain evidence="1 2">NBRC 12816</strain>
    </source>
</reference>
<name>A0ABU4K4X9_9ACTN</name>
<organism evidence="1 2">
    <name type="scientific">Streptomyces roseolus</name>
    <dbReference type="NCBI Taxonomy" id="67358"/>
    <lineage>
        <taxon>Bacteria</taxon>
        <taxon>Bacillati</taxon>
        <taxon>Actinomycetota</taxon>
        <taxon>Actinomycetes</taxon>
        <taxon>Kitasatosporales</taxon>
        <taxon>Streptomycetaceae</taxon>
        <taxon>Streptomyces</taxon>
    </lineage>
</organism>
<dbReference type="EMBL" id="JAWJZF010000338">
    <property type="protein sequence ID" value="MDX2292782.1"/>
    <property type="molecule type" value="Genomic_DNA"/>
</dbReference>
<gene>
    <name evidence="1" type="ORF">R2363_11420</name>
</gene>
<sequence>MTEDRSPGTGPLDALAAAVGDRLGAGIRLDAGDGPALVWTDGPTVGQVTEAARACDPGAAGRLAFRRELSERSVALGAIRLARAIGSLGCGLPAPVCPATVAELWRDTPLPAPPTAREETLVQALLYEVHDDHRSNHVTPEQICDGLMVRGTAALARRMGLDDADGA</sequence>